<reference evidence="2 3" key="1">
    <citation type="submission" date="2018-07" db="EMBL/GenBank/DDBJ databases">
        <authorList>
            <person name="Quirk P.G."/>
            <person name="Krulwich T.A."/>
        </authorList>
    </citation>
    <scope>NUCLEOTIDE SEQUENCE [LARGE SCALE GENOMIC DNA]</scope>
    <source>
        <strain evidence="2 3">CC-BB4</strain>
    </source>
</reference>
<dbReference type="EMBL" id="CP031417">
    <property type="protein sequence ID" value="AXK83777.1"/>
    <property type="molecule type" value="Genomic_DNA"/>
</dbReference>
<dbReference type="PANTHER" id="PTHR43245">
    <property type="entry name" value="BIFUNCTIONAL POLYMYXIN RESISTANCE PROTEIN ARNA"/>
    <property type="match status" value="1"/>
</dbReference>
<dbReference type="KEGG" id="ptaw:DW352_26545"/>
<keyword evidence="3" id="KW-1185">Reference proteome</keyword>
<sequence>MASKFKNVLVTGGAGYVGHVLTPRLLAAGYNVTVYDSLFFGCRLPNDPKLRVIKGDIRDTAKIAEAMKGQDAVLHLACISNDASFELDENLSKTINFDCFESIVVAAKSAGVNRFVYCSSSSVYGVSDSPNVTEDHPLVPLTLYNKFKGMCEPVLWQHKADNFTCVTIRPATVCGYSPRTRLDLSVNILTNHAINKGVITVFGGTQMRPNLHVEDMVDAYQLMLEAPHEKIQGETFNIGFQNHSIANIAQIVKKVVEETFPEKGEIGIVTTPSDDNRSYHVNSDKIKRVLGFTAKRTIEDAVRDLCRAFKNYMLPNSFDEDWYYNVRTMKKIGAK</sequence>
<evidence type="ECO:0000313" key="3">
    <source>
        <dbReference type="Proteomes" id="UP000254889"/>
    </source>
</evidence>
<dbReference type="AlphaFoldDB" id="A0A346A3N0"/>
<protein>
    <submittedName>
        <fullName evidence="2">SDR family NAD-dependent epimerase/dehydratase</fullName>
    </submittedName>
</protein>
<gene>
    <name evidence="2" type="ORF">DW352_26545</name>
</gene>
<dbReference type="Proteomes" id="UP000254889">
    <property type="component" value="Chromosome"/>
</dbReference>
<evidence type="ECO:0000259" key="1">
    <source>
        <dbReference type="Pfam" id="PF01370"/>
    </source>
</evidence>
<dbReference type="InterPro" id="IPR036291">
    <property type="entry name" value="NAD(P)-bd_dom_sf"/>
</dbReference>
<dbReference type="Gene3D" id="3.40.50.720">
    <property type="entry name" value="NAD(P)-binding Rossmann-like Domain"/>
    <property type="match status" value="1"/>
</dbReference>
<feature type="domain" description="NAD-dependent epimerase/dehydratase" evidence="1">
    <location>
        <begin position="8"/>
        <end position="239"/>
    </location>
</feature>
<evidence type="ECO:0000313" key="2">
    <source>
        <dbReference type="EMBL" id="AXK83777.1"/>
    </source>
</evidence>
<proteinExistence type="predicted"/>
<dbReference type="SUPFAM" id="SSF51735">
    <property type="entry name" value="NAD(P)-binding Rossmann-fold domains"/>
    <property type="match status" value="1"/>
</dbReference>
<dbReference type="InterPro" id="IPR001509">
    <property type="entry name" value="Epimerase_deHydtase"/>
</dbReference>
<dbReference type="CDD" id="cd08946">
    <property type="entry name" value="SDR_e"/>
    <property type="match status" value="1"/>
</dbReference>
<dbReference type="PANTHER" id="PTHR43245:SF23">
    <property type="entry name" value="NAD(P)-BINDING DOMAIN-CONTAINING PROTEIN"/>
    <property type="match status" value="1"/>
</dbReference>
<dbReference type="OrthoDB" id="9795501at2"/>
<organism evidence="2 3">
    <name type="scientific">Pseudolabrys taiwanensis</name>
    <dbReference type="NCBI Taxonomy" id="331696"/>
    <lineage>
        <taxon>Bacteria</taxon>
        <taxon>Pseudomonadati</taxon>
        <taxon>Pseudomonadota</taxon>
        <taxon>Alphaproteobacteria</taxon>
        <taxon>Hyphomicrobiales</taxon>
        <taxon>Xanthobacteraceae</taxon>
        <taxon>Pseudolabrys</taxon>
    </lineage>
</organism>
<name>A0A346A3N0_9HYPH</name>
<accession>A0A346A3N0</accession>
<dbReference type="InterPro" id="IPR050177">
    <property type="entry name" value="Lipid_A_modif_metabolic_enz"/>
</dbReference>
<dbReference type="Pfam" id="PF01370">
    <property type="entry name" value="Epimerase"/>
    <property type="match status" value="1"/>
</dbReference>